<evidence type="ECO:0000313" key="10">
    <source>
        <dbReference type="Proteomes" id="UP000256405"/>
    </source>
</evidence>
<keyword evidence="3" id="KW-0479">Metal-binding</keyword>
<keyword evidence="8" id="KW-0472">Membrane</keyword>
<keyword evidence="8" id="KW-0812">Transmembrane</keyword>
<evidence type="ECO:0000313" key="9">
    <source>
        <dbReference type="EMBL" id="REG77594.1"/>
    </source>
</evidence>
<dbReference type="GO" id="GO:0005524">
    <property type="term" value="F:ATP binding"/>
    <property type="evidence" value="ECO:0007669"/>
    <property type="project" value="UniProtKB-KW"/>
</dbReference>
<dbReference type="PANTHER" id="PTHR43079:SF1">
    <property type="entry name" value="CADMIUM_ZINC-TRANSPORTING ATPASE HMA1, CHLOROPLASTIC-RELATED"/>
    <property type="match status" value="1"/>
</dbReference>
<dbReference type="EMBL" id="QUNF01000040">
    <property type="protein sequence ID" value="REG77594.1"/>
    <property type="molecule type" value="Genomic_DNA"/>
</dbReference>
<keyword evidence="5" id="KW-0067">ATP-binding</keyword>
<keyword evidence="8" id="KW-1133">Transmembrane helix</keyword>
<evidence type="ECO:0000256" key="7">
    <source>
        <dbReference type="ARBA" id="ARBA00022967"/>
    </source>
</evidence>
<dbReference type="InterPro" id="IPR051949">
    <property type="entry name" value="Cation_Transport_ATPase"/>
</dbReference>
<dbReference type="RefSeq" id="WP_240511043.1">
    <property type="nucleotide sequence ID" value="NZ_MSSW01000098.1"/>
</dbReference>
<keyword evidence="10" id="KW-1185">Reference proteome</keyword>
<evidence type="ECO:0000256" key="4">
    <source>
        <dbReference type="ARBA" id="ARBA00022741"/>
    </source>
</evidence>
<dbReference type="Proteomes" id="UP000256405">
    <property type="component" value="Unassembled WGS sequence"/>
</dbReference>
<dbReference type="AlphaFoldDB" id="A0A3E0D4W8"/>
<comment type="similarity">
    <text evidence="2">Belongs to the cation transport ATPase (P-type) (TC 3.A.3) family. Type IB subfamily.</text>
</comment>
<name>A0A3E0D4W8_9BACT</name>
<gene>
    <name evidence="9" type="ORF">C8N25_1408</name>
</gene>
<evidence type="ECO:0000256" key="2">
    <source>
        <dbReference type="ARBA" id="ARBA00006024"/>
    </source>
</evidence>
<evidence type="ECO:0000256" key="8">
    <source>
        <dbReference type="SAM" id="Phobius"/>
    </source>
</evidence>
<feature type="transmembrane region" description="Helical" evidence="8">
    <location>
        <begin position="6"/>
        <end position="27"/>
    </location>
</feature>
<comment type="caution">
    <text evidence="9">The sequence shown here is derived from an EMBL/GenBank/DDBJ whole genome shotgun (WGS) entry which is preliminary data.</text>
</comment>
<evidence type="ECO:0000256" key="1">
    <source>
        <dbReference type="ARBA" id="ARBA00004141"/>
    </source>
</evidence>
<evidence type="ECO:0000256" key="3">
    <source>
        <dbReference type="ARBA" id="ARBA00022723"/>
    </source>
</evidence>
<evidence type="ECO:0000256" key="5">
    <source>
        <dbReference type="ARBA" id="ARBA00022840"/>
    </source>
</evidence>
<accession>A0A3E0D4W8</accession>
<organism evidence="9 10">
    <name type="scientific">Algoriphagus antarcticus</name>
    <dbReference type="NCBI Taxonomy" id="238540"/>
    <lineage>
        <taxon>Bacteria</taxon>
        <taxon>Pseudomonadati</taxon>
        <taxon>Bacteroidota</taxon>
        <taxon>Cytophagia</taxon>
        <taxon>Cytophagales</taxon>
        <taxon>Cyclobacteriaceae</taxon>
        <taxon>Algoriphagus</taxon>
    </lineage>
</organism>
<reference evidence="9 10" key="1">
    <citation type="submission" date="2018-08" db="EMBL/GenBank/DDBJ databases">
        <title>Genomic Encyclopedia of Archaeal and Bacterial Type Strains, Phase II (KMG-II): from individual species to whole genera.</title>
        <authorList>
            <person name="Goeker M."/>
        </authorList>
    </citation>
    <scope>NUCLEOTIDE SEQUENCE [LARGE SCALE GENOMIC DNA]</scope>
    <source>
        <strain evidence="9 10">DSM 15986</strain>
    </source>
</reference>
<keyword evidence="4" id="KW-0547">Nucleotide-binding</keyword>
<protein>
    <submittedName>
        <fullName evidence="9">Uncharacterized protein</fullName>
    </submittedName>
</protein>
<keyword evidence="6" id="KW-0460">Magnesium</keyword>
<dbReference type="GO" id="GO:0046872">
    <property type="term" value="F:metal ion binding"/>
    <property type="evidence" value="ECO:0007669"/>
    <property type="project" value="UniProtKB-KW"/>
</dbReference>
<dbReference type="PANTHER" id="PTHR43079">
    <property type="entry name" value="PROBABLE CADMIUM/ZINC-TRANSPORTING ATPASE HMA1"/>
    <property type="match status" value="1"/>
</dbReference>
<dbReference type="GO" id="GO:0016020">
    <property type="term" value="C:membrane"/>
    <property type="evidence" value="ECO:0007669"/>
    <property type="project" value="UniProtKB-SubCell"/>
</dbReference>
<keyword evidence="7" id="KW-1278">Translocase</keyword>
<comment type="subcellular location">
    <subcellularLocation>
        <location evidence="1">Membrane</location>
        <topology evidence="1">Multi-pass membrane protein</topology>
    </subcellularLocation>
</comment>
<sequence length="66" mass="6987">MLVAAIGAAILGEWAAGALLLFLFSLGHSLEHYSMVKAHKSIESLASLAPKTALKKRGWKHEGSGD</sequence>
<evidence type="ECO:0000256" key="6">
    <source>
        <dbReference type="ARBA" id="ARBA00022842"/>
    </source>
</evidence>
<proteinExistence type="inferred from homology"/>